<gene>
    <name evidence="2" type="ORF">Z043_118247</name>
</gene>
<accession>A0A0N8JXE3</accession>
<evidence type="ECO:0000313" key="3">
    <source>
        <dbReference type="Proteomes" id="UP000034805"/>
    </source>
</evidence>
<dbReference type="EMBL" id="JARO02007845">
    <property type="protein sequence ID" value="KPP63497.1"/>
    <property type="molecule type" value="Genomic_DNA"/>
</dbReference>
<organism evidence="2 3">
    <name type="scientific">Scleropages formosus</name>
    <name type="common">Asian bonytongue</name>
    <name type="synonym">Osteoglossum formosum</name>
    <dbReference type="NCBI Taxonomy" id="113540"/>
    <lineage>
        <taxon>Eukaryota</taxon>
        <taxon>Metazoa</taxon>
        <taxon>Chordata</taxon>
        <taxon>Craniata</taxon>
        <taxon>Vertebrata</taxon>
        <taxon>Euteleostomi</taxon>
        <taxon>Actinopterygii</taxon>
        <taxon>Neopterygii</taxon>
        <taxon>Teleostei</taxon>
        <taxon>Osteoglossocephala</taxon>
        <taxon>Osteoglossomorpha</taxon>
        <taxon>Osteoglossiformes</taxon>
        <taxon>Osteoglossidae</taxon>
        <taxon>Scleropages</taxon>
    </lineage>
</organism>
<reference evidence="2 3" key="1">
    <citation type="submission" date="2015-08" db="EMBL/GenBank/DDBJ databases">
        <title>The genome of the Asian arowana (Scleropages formosus).</title>
        <authorList>
            <person name="Tan M.H."/>
            <person name="Gan H.M."/>
            <person name="Croft L.J."/>
            <person name="Austin C.M."/>
        </authorList>
    </citation>
    <scope>NUCLEOTIDE SEQUENCE [LARGE SCALE GENOMIC DNA]</scope>
    <source>
        <strain evidence="2">Aro1</strain>
    </source>
</reference>
<proteinExistence type="predicted"/>
<name>A0A0N8JXE3_SCLFO</name>
<sequence>MKMVNSDKNGFSFKKCSAFQFVKRKVRRWIRNPKVNMEKGQRAGFLYPKPTCPLEQQLWCPQAPPYGCCHGYCPQDEPPCTVDKSKSCKVRKWKMLNRHHGDAKQKAACQEQEVEEHAICPWSVRATPLLATPIMMECCICSGPVVTYATEEAWQPRERTQVSLRWGPEPRRKGTGSQAVMENGGIRANLARHHTGRTSSDWSVSSGQPRSAIRDWPARRPMSRSEENLLCVGAWTQRPADRLRCDRLSRMMESVGLWLPAIAFEPVLESEHRRSKPPRLDRWSPSYDLGA</sequence>
<evidence type="ECO:0000313" key="2">
    <source>
        <dbReference type="EMBL" id="KPP63497.1"/>
    </source>
</evidence>
<feature type="region of interest" description="Disordered" evidence="1">
    <location>
        <begin position="192"/>
        <end position="213"/>
    </location>
</feature>
<evidence type="ECO:0000256" key="1">
    <source>
        <dbReference type="SAM" id="MobiDB-lite"/>
    </source>
</evidence>
<protein>
    <submittedName>
        <fullName evidence="2">Uncharacterized protein</fullName>
    </submittedName>
</protein>
<dbReference type="Proteomes" id="UP000034805">
    <property type="component" value="Unassembled WGS sequence"/>
</dbReference>
<dbReference type="AlphaFoldDB" id="A0A0N8JXE3"/>
<feature type="compositionally biased region" description="Polar residues" evidence="1">
    <location>
        <begin position="197"/>
        <end position="209"/>
    </location>
</feature>
<feature type="region of interest" description="Disordered" evidence="1">
    <location>
        <begin position="271"/>
        <end position="291"/>
    </location>
</feature>
<comment type="caution">
    <text evidence="2">The sequence shown here is derived from an EMBL/GenBank/DDBJ whole genome shotgun (WGS) entry which is preliminary data.</text>
</comment>